<evidence type="ECO:0000313" key="1">
    <source>
        <dbReference type="EMBL" id="MFC3002125.1"/>
    </source>
</evidence>
<organism evidence="1 2">
    <name type="scientific">Falsiroseomonas tokyonensis</name>
    <dbReference type="NCBI Taxonomy" id="430521"/>
    <lineage>
        <taxon>Bacteria</taxon>
        <taxon>Pseudomonadati</taxon>
        <taxon>Pseudomonadota</taxon>
        <taxon>Alphaproteobacteria</taxon>
        <taxon>Acetobacterales</taxon>
        <taxon>Roseomonadaceae</taxon>
        <taxon>Falsiroseomonas</taxon>
    </lineage>
</organism>
<dbReference type="Proteomes" id="UP001595420">
    <property type="component" value="Unassembled WGS sequence"/>
</dbReference>
<dbReference type="RefSeq" id="WP_216838211.1">
    <property type="nucleotide sequence ID" value="NZ_JAFNJS010000006.1"/>
</dbReference>
<evidence type="ECO:0000313" key="2">
    <source>
        <dbReference type="Proteomes" id="UP001595420"/>
    </source>
</evidence>
<dbReference type="EMBL" id="JBHRSB010000006">
    <property type="protein sequence ID" value="MFC3002125.1"/>
    <property type="molecule type" value="Genomic_DNA"/>
</dbReference>
<reference evidence="2" key="1">
    <citation type="journal article" date="2019" name="Int. J. Syst. Evol. Microbiol.">
        <title>The Global Catalogue of Microorganisms (GCM) 10K type strain sequencing project: providing services to taxonomists for standard genome sequencing and annotation.</title>
        <authorList>
            <consortium name="The Broad Institute Genomics Platform"/>
            <consortium name="The Broad Institute Genome Sequencing Center for Infectious Disease"/>
            <person name="Wu L."/>
            <person name="Ma J."/>
        </authorList>
    </citation>
    <scope>NUCLEOTIDE SEQUENCE [LARGE SCALE GENOMIC DNA]</scope>
    <source>
        <strain evidence="2">CGMCC 1.16855</strain>
    </source>
</reference>
<name>A0ABV7C155_9PROT</name>
<protein>
    <submittedName>
        <fullName evidence="1">Uncharacterized protein</fullName>
    </submittedName>
</protein>
<proteinExistence type="predicted"/>
<keyword evidence="2" id="KW-1185">Reference proteome</keyword>
<accession>A0ABV7C155</accession>
<gene>
    <name evidence="1" type="ORF">ACFOD3_19645</name>
</gene>
<dbReference type="PROSITE" id="PS51318">
    <property type="entry name" value="TAT"/>
    <property type="match status" value="1"/>
</dbReference>
<sequence>MEPTPSQIRRRRLIRTAALTAAVFGLAALAMGLGDVVSAALDPPSPVRPYDPLPRW</sequence>
<dbReference type="InterPro" id="IPR006311">
    <property type="entry name" value="TAT_signal"/>
</dbReference>
<comment type="caution">
    <text evidence="1">The sequence shown here is derived from an EMBL/GenBank/DDBJ whole genome shotgun (WGS) entry which is preliminary data.</text>
</comment>